<reference evidence="3" key="1">
    <citation type="submission" date="2016-10" db="EMBL/GenBank/DDBJ databases">
        <authorList>
            <person name="Varghese N."/>
            <person name="Submissions S."/>
        </authorList>
    </citation>
    <scope>NUCLEOTIDE SEQUENCE [LARGE SCALE GENOMIC DNA]</scope>
    <source>
        <strain evidence="3">Mob M</strain>
    </source>
</reference>
<dbReference type="Proteomes" id="UP000198535">
    <property type="component" value="Unassembled WGS sequence"/>
</dbReference>
<dbReference type="OrthoDB" id="136622at2157"/>
<name>A0A1I4UUZ9_9EURY</name>
<accession>A0A1I4UUZ9</accession>
<keyword evidence="1" id="KW-0812">Transmembrane</keyword>
<dbReference type="EMBL" id="FOUJ01000008">
    <property type="protein sequence ID" value="SFM92746.1"/>
    <property type="molecule type" value="Genomic_DNA"/>
</dbReference>
<sequence>MEDTRGADTIPLKMVFYLVITGAVIFLMAFSWNSLSPIYSGTQDSKQIDSARVELMAIQNGYARDLSDQNGPDGSTCTIELSLPHVSYIAFGVDPDTDMNGNLSDTYWALENNTIICQYENGARDRYLIENDNTILFRKGTFDNTTGKWVLNNDPDQNRSSGIVLEGPIEGNFDLELVLDDKKYTLSHF</sequence>
<feature type="transmembrane region" description="Helical" evidence="1">
    <location>
        <begin position="12"/>
        <end position="32"/>
    </location>
</feature>
<keyword evidence="1" id="KW-0472">Membrane</keyword>
<organism evidence="2 3">
    <name type="scientific">Methanolobus profundi</name>
    <dbReference type="NCBI Taxonomy" id="487685"/>
    <lineage>
        <taxon>Archaea</taxon>
        <taxon>Methanobacteriati</taxon>
        <taxon>Methanobacteriota</taxon>
        <taxon>Stenosarchaea group</taxon>
        <taxon>Methanomicrobia</taxon>
        <taxon>Methanosarcinales</taxon>
        <taxon>Methanosarcinaceae</taxon>
        <taxon>Methanolobus</taxon>
    </lineage>
</organism>
<evidence type="ECO:0000256" key="1">
    <source>
        <dbReference type="SAM" id="Phobius"/>
    </source>
</evidence>
<evidence type="ECO:0000313" key="3">
    <source>
        <dbReference type="Proteomes" id="UP000198535"/>
    </source>
</evidence>
<gene>
    <name evidence="2" type="ORF">SAMN04488696_2905</name>
</gene>
<proteinExistence type="predicted"/>
<keyword evidence="3" id="KW-1185">Reference proteome</keyword>
<protein>
    <submittedName>
        <fullName evidence="2">Uncharacterized protein</fullName>
    </submittedName>
</protein>
<dbReference type="AlphaFoldDB" id="A0A1I4UUZ9"/>
<dbReference type="STRING" id="487685.SAMN04488696_2905"/>
<keyword evidence="1" id="KW-1133">Transmembrane helix</keyword>
<evidence type="ECO:0000313" key="2">
    <source>
        <dbReference type="EMBL" id="SFM92746.1"/>
    </source>
</evidence>